<dbReference type="HOGENOM" id="CLU_097806_6_1_4"/>
<evidence type="ECO:0000256" key="2">
    <source>
        <dbReference type="ARBA" id="ARBA00023125"/>
    </source>
</evidence>
<dbReference type="AlphaFoldDB" id="T1XLR2"/>
<dbReference type="PRINTS" id="PR00778">
    <property type="entry name" value="HTHARSR"/>
</dbReference>
<sequence>MIAPDQHQACPSMEGLSDDALVQVAAYFQALAEPTRLQILNFLRQQERNVGELAQLCGYSSANISRHLALLTQHGLVSRQARGNSAYYRIADPAVYELCDLVCGNIARQLERTAPKRAAFAGPAVRRARPRPSPVRASSSTKRG</sequence>
<dbReference type="Pfam" id="PF01022">
    <property type="entry name" value="HTH_5"/>
    <property type="match status" value="1"/>
</dbReference>
<evidence type="ECO:0000313" key="7">
    <source>
        <dbReference type="Proteomes" id="UP000016223"/>
    </source>
</evidence>
<dbReference type="GO" id="GO:0003677">
    <property type="term" value="F:DNA binding"/>
    <property type="evidence" value="ECO:0007669"/>
    <property type="project" value="UniProtKB-KW"/>
</dbReference>
<dbReference type="PROSITE" id="PS50987">
    <property type="entry name" value="HTH_ARSR_2"/>
    <property type="match status" value="1"/>
</dbReference>
<evidence type="ECO:0000256" key="4">
    <source>
        <dbReference type="SAM" id="MobiDB-lite"/>
    </source>
</evidence>
<dbReference type="Gene3D" id="1.10.10.10">
    <property type="entry name" value="Winged helix-like DNA-binding domain superfamily/Winged helix DNA-binding domain"/>
    <property type="match status" value="1"/>
</dbReference>
<protein>
    <submittedName>
        <fullName evidence="6">Transcriptional regulator, ArsR family</fullName>
    </submittedName>
</protein>
<organism evidence="6 7">
    <name type="scientific">Variovorax paradoxus B4</name>
    <dbReference type="NCBI Taxonomy" id="1246301"/>
    <lineage>
        <taxon>Bacteria</taxon>
        <taxon>Pseudomonadati</taxon>
        <taxon>Pseudomonadota</taxon>
        <taxon>Betaproteobacteria</taxon>
        <taxon>Burkholderiales</taxon>
        <taxon>Comamonadaceae</taxon>
        <taxon>Variovorax</taxon>
    </lineage>
</organism>
<evidence type="ECO:0000313" key="6">
    <source>
        <dbReference type="EMBL" id="AGU53060.1"/>
    </source>
</evidence>
<dbReference type="KEGG" id="vpd:VAPA_2c05000"/>
<reference evidence="6 7" key="1">
    <citation type="submission" date="2012-10" db="EMBL/GenBank/DDBJ databases">
        <title>Genome sequence of Variovorax paradoxus B4.</title>
        <authorList>
            <person name="Schuldes J."/>
            <person name="Brandt U."/>
            <person name="Hiessl S."/>
            <person name="Wuebbeler J.H."/>
            <person name="Thuermer A."/>
            <person name="Steinbuechel A."/>
            <person name="Daniel R."/>
        </authorList>
    </citation>
    <scope>NUCLEOTIDE SEQUENCE [LARGE SCALE GENOMIC DNA]</scope>
    <source>
        <strain evidence="6 7">B4</strain>
    </source>
</reference>
<accession>T1XLR2</accession>
<dbReference type="CDD" id="cd00090">
    <property type="entry name" value="HTH_ARSR"/>
    <property type="match status" value="1"/>
</dbReference>
<dbReference type="PANTHER" id="PTHR43132:SF9">
    <property type="entry name" value="ARSR FAMILY TRANSCRIPTIONAL REGULATORY PROTEIN"/>
    <property type="match status" value="1"/>
</dbReference>
<dbReference type="InterPro" id="IPR036388">
    <property type="entry name" value="WH-like_DNA-bd_sf"/>
</dbReference>
<keyword evidence="1" id="KW-0805">Transcription regulation</keyword>
<dbReference type="NCBIfam" id="NF033788">
    <property type="entry name" value="HTH_metalloreg"/>
    <property type="match status" value="1"/>
</dbReference>
<evidence type="ECO:0000259" key="5">
    <source>
        <dbReference type="PROSITE" id="PS50987"/>
    </source>
</evidence>
<dbReference type="Proteomes" id="UP000016223">
    <property type="component" value="Chromosome 2"/>
</dbReference>
<dbReference type="SMART" id="SM00418">
    <property type="entry name" value="HTH_ARSR"/>
    <property type="match status" value="1"/>
</dbReference>
<dbReference type="SUPFAM" id="SSF46785">
    <property type="entry name" value="Winged helix' DNA-binding domain"/>
    <property type="match status" value="1"/>
</dbReference>
<gene>
    <name evidence="6" type="ORF">VAPA_2c05000</name>
</gene>
<feature type="domain" description="HTH arsR-type" evidence="5">
    <location>
        <begin position="16"/>
        <end position="110"/>
    </location>
</feature>
<feature type="region of interest" description="Disordered" evidence="4">
    <location>
        <begin position="119"/>
        <end position="144"/>
    </location>
</feature>
<dbReference type="InterPro" id="IPR036390">
    <property type="entry name" value="WH_DNA-bd_sf"/>
</dbReference>
<dbReference type="PATRIC" id="fig|1246301.3.peg.6026"/>
<dbReference type="InterPro" id="IPR011991">
    <property type="entry name" value="ArsR-like_HTH"/>
</dbReference>
<name>T1XLR2_VARPD</name>
<keyword evidence="2" id="KW-0238">DNA-binding</keyword>
<evidence type="ECO:0000256" key="3">
    <source>
        <dbReference type="ARBA" id="ARBA00023163"/>
    </source>
</evidence>
<dbReference type="InterPro" id="IPR051011">
    <property type="entry name" value="Metal_resp_trans_reg"/>
</dbReference>
<feature type="compositionally biased region" description="Low complexity" evidence="4">
    <location>
        <begin position="134"/>
        <end position="144"/>
    </location>
</feature>
<dbReference type="EMBL" id="CP003912">
    <property type="protein sequence ID" value="AGU53060.1"/>
    <property type="molecule type" value="Genomic_DNA"/>
</dbReference>
<evidence type="ECO:0000256" key="1">
    <source>
        <dbReference type="ARBA" id="ARBA00023015"/>
    </source>
</evidence>
<dbReference type="InterPro" id="IPR001845">
    <property type="entry name" value="HTH_ArsR_DNA-bd_dom"/>
</dbReference>
<keyword evidence="3" id="KW-0804">Transcription</keyword>
<dbReference type="GO" id="GO:0003700">
    <property type="term" value="F:DNA-binding transcription factor activity"/>
    <property type="evidence" value="ECO:0007669"/>
    <property type="project" value="InterPro"/>
</dbReference>
<dbReference type="PANTHER" id="PTHR43132">
    <property type="entry name" value="ARSENICAL RESISTANCE OPERON REPRESSOR ARSR-RELATED"/>
    <property type="match status" value="1"/>
</dbReference>
<proteinExistence type="predicted"/>